<dbReference type="InterPro" id="IPR012910">
    <property type="entry name" value="Plug_dom"/>
</dbReference>
<evidence type="ECO:0000313" key="7">
    <source>
        <dbReference type="EMBL" id="PSL29134.1"/>
    </source>
</evidence>
<proteinExistence type="predicted"/>
<dbReference type="Pfam" id="PF07715">
    <property type="entry name" value="Plug"/>
    <property type="match status" value="1"/>
</dbReference>
<evidence type="ECO:0000256" key="3">
    <source>
        <dbReference type="ARBA" id="ARBA00023237"/>
    </source>
</evidence>
<dbReference type="InterPro" id="IPR037066">
    <property type="entry name" value="Plug_dom_sf"/>
</dbReference>
<evidence type="ECO:0000313" key="8">
    <source>
        <dbReference type="Proteomes" id="UP000240978"/>
    </source>
</evidence>
<reference evidence="7 8" key="1">
    <citation type="submission" date="2018-03" db="EMBL/GenBank/DDBJ databases">
        <title>Genomic Encyclopedia of Archaeal and Bacterial Type Strains, Phase II (KMG-II): from individual species to whole genera.</title>
        <authorList>
            <person name="Goeker M."/>
        </authorList>
    </citation>
    <scope>NUCLEOTIDE SEQUENCE [LARGE SCALE GENOMIC DNA]</scope>
    <source>
        <strain evidence="7 8">DSM 18107</strain>
    </source>
</reference>
<dbReference type="InterPro" id="IPR036942">
    <property type="entry name" value="Beta-barrel_TonB_sf"/>
</dbReference>
<dbReference type="SUPFAM" id="SSF56935">
    <property type="entry name" value="Porins"/>
    <property type="match status" value="1"/>
</dbReference>
<feature type="domain" description="Outer membrane protein beta-barrel" evidence="6">
    <location>
        <begin position="420"/>
        <end position="822"/>
    </location>
</feature>
<comment type="subcellular location">
    <subcellularLocation>
        <location evidence="1">Cell outer membrane</location>
    </subcellularLocation>
</comment>
<dbReference type="OrthoDB" id="905812at2"/>
<dbReference type="EMBL" id="PYGK01000007">
    <property type="protein sequence ID" value="PSL29134.1"/>
    <property type="molecule type" value="Genomic_DNA"/>
</dbReference>
<dbReference type="Gene3D" id="2.40.170.20">
    <property type="entry name" value="TonB-dependent receptor, beta-barrel domain"/>
    <property type="match status" value="1"/>
</dbReference>
<evidence type="ECO:0000256" key="1">
    <source>
        <dbReference type="ARBA" id="ARBA00004442"/>
    </source>
</evidence>
<dbReference type="Proteomes" id="UP000240978">
    <property type="component" value="Unassembled WGS sequence"/>
</dbReference>
<sequence length="841" mass="94576">MKHFRTTMSTLYPANKCSRIGQRLYPSLLLPAIIPGKTIQTFFLMIGMITYIYPFALYGQQPSTAGQGHLSKSTISGKVMNEKRSAPVIYATVIIKDGAGKTMAASLTDQNGYFKIDSLPPANYVLEITYMGYQAYTQSLTVTGITVMLELGTLAMKEGTASLNEVVVTGEKSDLELKPDKKVYLIGKDILSQGGSAGDILNGIPSVAVEPGGAVRLRGNSNVTVLINGRRSGLTLGNVMTQIPAASIAKIEIITSPSARYDAAGSAGIINIVQKKNIREGLSGQARLVLGVPNDYNLNANLNYKTGKLNLFATLGGRYSDYVGLYTTKQTTAGITAASLSKVQHENRHDDGRLVYFGGDYCINPRNTFTLAFFRNATKDIDGTTLDYDFGSIGSDSSITRKGRSREVRSYNQLESNYTRTFDREGKKFTIDLQYDFWNSDKTWDLLTQKTFPLVSDLYPIRTTSIGASKDLAIQSDIVNPFKNRSILESGLKGENRSVSSDFKAEQRPDKDWVTFDNIDNKLNYNERIWSAYAQYRSKPGGFNYLLGLRYEWTQIGIRDRGGSFNKEKYYGRIFPTINLSYTMGKGSTLQMSYAKRINRPELWYLYPFNELTDFNAQFVGNPDLNPSYTNVIELALLREWDKFTFNPTVYAHFTTAPIEQYTYHNDKGTFITMPFNLDKESRYGVELSAIYDPVKCLTLNGQFGVYGFRQTGYYRETDFDFTYTSWNGRINIRVKLPWRSAFQARYDLQGPGNNAQRHTSAYHYLSSGLSKNVLRDKGTLILDGTNVLNSRKIRSVVTGENYLIDQTDNLNAARFRLSFSYKFTRKEGQVFRSRKEGNRD</sequence>
<keyword evidence="4" id="KW-1133">Transmembrane helix</keyword>
<dbReference type="Pfam" id="PF13715">
    <property type="entry name" value="CarbopepD_reg_2"/>
    <property type="match status" value="1"/>
</dbReference>
<keyword evidence="4" id="KW-0812">Transmembrane</keyword>
<gene>
    <name evidence="7" type="ORF">CLV42_107281</name>
</gene>
<dbReference type="Gene3D" id="2.60.40.1120">
    <property type="entry name" value="Carboxypeptidase-like, regulatory domain"/>
    <property type="match status" value="1"/>
</dbReference>
<dbReference type="SUPFAM" id="SSF49464">
    <property type="entry name" value="Carboxypeptidase regulatory domain-like"/>
    <property type="match status" value="1"/>
</dbReference>
<keyword evidence="3" id="KW-0998">Cell outer membrane</keyword>
<accession>A0A2P8G591</accession>
<feature type="transmembrane region" description="Helical" evidence="4">
    <location>
        <begin position="28"/>
        <end position="53"/>
    </location>
</feature>
<keyword evidence="2 4" id="KW-0472">Membrane</keyword>
<evidence type="ECO:0000256" key="2">
    <source>
        <dbReference type="ARBA" id="ARBA00023136"/>
    </source>
</evidence>
<comment type="caution">
    <text evidence="7">The sequence shown here is derived from an EMBL/GenBank/DDBJ whole genome shotgun (WGS) entry which is preliminary data.</text>
</comment>
<dbReference type="Gene3D" id="2.170.130.10">
    <property type="entry name" value="TonB-dependent receptor, plug domain"/>
    <property type="match status" value="1"/>
</dbReference>
<evidence type="ECO:0000256" key="4">
    <source>
        <dbReference type="SAM" id="Phobius"/>
    </source>
</evidence>
<organism evidence="7 8">
    <name type="scientific">Chitinophaga ginsengisoli</name>
    <dbReference type="NCBI Taxonomy" id="363837"/>
    <lineage>
        <taxon>Bacteria</taxon>
        <taxon>Pseudomonadati</taxon>
        <taxon>Bacteroidota</taxon>
        <taxon>Chitinophagia</taxon>
        <taxon>Chitinophagales</taxon>
        <taxon>Chitinophagaceae</taxon>
        <taxon>Chitinophaga</taxon>
    </lineage>
</organism>
<keyword evidence="7" id="KW-0675">Receptor</keyword>
<dbReference type="InterPro" id="IPR041700">
    <property type="entry name" value="OMP_b-brl_3"/>
</dbReference>
<dbReference type="PANTHER" id="PTHR40980:SF4">
    <property type="entry name" value="TONB-DEPENDENT RECEPTOR-LIKE BETA-BARREL DOMAIN-CONTAINING PROTEIN"/>
    <property type="match status" value="1"/>
</dbReference>
<keyword evidence="8" id="KW-1185">Reference proteome</keyword>
<evidence type="ECO:0000259" key="6">
    <source>
        <dbReference type="Pfam" id="PF14905"/>
    </source>
</evidence>
<feature type="domain" description="TonB-dependent receptor plug" evidence="5">
    <location>
        <begin position="193"/>
        <end position="269"/>
    </location>
</feature>
<dbReference type="AlphaFoldDB" id="A0A2P8G591"/>
<protein>
    <submittedName>
        <fullName evidence="7">Outer membrane receptor protein involved in Fe transport</fullName>
    </submittedName>
</protein>
<dbReference type="PANTHER" id="PTHR40980">
    <property type="entry name" value="PLUG DOMAIN-CONTAINING PROTEIN"/>
    <property type="match status" value="1"/>
</dbReference>
<name>A0A2P8G591_9BACT</name>
<dbReference type="GO" id="GO:0009279">
    <property type="term" value="C:cell outer membrane"/>
    <property type="evidence" value="ECO:0007669"/>
    <property type="project" value="UniProtKB-SubCell"/>
</dbReference>
<evidence type="ECO:0000259" key="5">
    <source>
        <dbReference type="Pfam" id="PF07715"/>
    </source>
</evidence>
<dbReference type="InterPro" id="IPR008969">
    <property type="entry name" value="CarboxyPept-like_regulatory"/>
</dbReference>
<dbReference type="Pfam" id="PF14905">
    <property type="entry name" value="OMP_b-brl_3"/>
    <property type="match status" value="1"/>
</dbReference>